<organism evidence="2 3">
    <name type="scientific">Paenibacillus oceani</name>
    <dbReference type="NCBI Taxonomy" id="2772510"/>
    <lineage>
        <taxon>Bacteria</taxon>
        <taxon>Bacillati</taxon>
        <taxon>Bacillota</taxon>
        <taxon>Bacilli</taxon>
        <taxon>Bacillales</taxon>
        <taxon>Paenibacillaceae</taxon>
        <taxon>Paenibacillus</taxon>
    </lineage>
</organism>
<dbReference type="Proteomes" id="UP000639396">
    <property type="component" value="Unassembled WGS sequence"/>
</dbReference>
<protein>
    <submittedName>
        <fullName evidence="2">WYL domain-containing protein</fullName>
    </submittedName>
</protein>
<dbReference type="PANTHER" id="PTHR34580">
    <property type="match status" value="1"/>
</dbReference>
<gene>
    <name evidence="2" type="ORF">IDH45_30005</name>
</gene>
<dbReference type="Pfam" id="PF13280">
    <property type="entry name" value="WYL"/>
    <property type="match status" value="1"/>
</dbReference>
<name>A0A927CFW7_9BACL</name>
<dbReference type="RefSeq" id="WP_190931835.1">
    <property type="nucleotide sequence ID" value="NZ_JACXJA010000054.1"/>
</dbReference>
<feature type="domain" description="WYL" evidence="1">
    <location>
        <begin position="135"/>
        <end position="202"/>
    </location>
</feature>
<dbReference type="InterPro" id="IPR051534">
    <property type="entry name" value="CBASS_pafABC_assoc_protein"/>
</dbReference>
<accession>A0A927CFW7</accession>
<dbReference type="InterPro" id="IPR026881">
    <property type="entry name" value="WYL_dom"/>
</dbReference>
<evidence type="ECO:0000259" key="1">
    <source>
        <dbReference type="Pfam" id="PF13280"/>
    </source>
</evidence>
<evidence type="ECO:0000313" key="2">
    <source>
        <dbReference type="EMBL" id="MBD2866217.1"/>
    </source>
</evidence>
<sequence>MSSIHRIQWFDQQIREERYPNSGQLASRFEISRRQAQRDIEYMESTLRAPLYYDAKRRGYRYEDKTYALPLLYMTEEEKSVLKFLAHRYRQYNYENAEAVKRVAHLLDRFTDEREPAMPGRGLPVFEANPKLIQTVERLGAAIRERAIVLIQYRDIEKETRSEHRIAPLKLESFYNADYVAAYCEREGVRKSFRLDRITQLSVTGEKFRLSEAEEMEKPDSGLPVRKPFTAEVWLERPLEGTAWNGYAARPGADPLLYTIEFYDPDAFMQHLLVAQWRELASPKWLKAKLREKCRDVLGRLEPPPNQ</sequence>
<dbReference type="PANTHER" id="PTHR34580:SF1">
    <property type="entry name" value="PROTEIN PAFC"/>
    <property type="match status" value="1"/>
</dbReference>
<dbReference type="AlphaFoldDB" id="A0A927CFW7"/>
<evidence type="ECO:0000313" key="3">
    <source>
        <dbReference type="Proteomes" id="UP000639396"/>
    </source>
</evidence>
<keyword evidence="3" id="KW-1185">Reference proteome</keyword>
<proteinExistence type="predicted"/>
<comment type="caution">
    <text evidence="2">The sequence shown here is derived from an EMBL/GenBank/DDBJ whole genome shotgun (WGS) entry which is preliminary data.</text>
</comment>
<reference evidence="2" key="1">
    <citation type="submission" date="2020-09" db="EMBL/GenBank/DDBJ databases">
        <title>A novel bacterium of genus Paenibacillus, isolated from South China Sea.</title>
        <authorList>
            <person name="Huang H."/>
            <person name="Mo K."/>
            <person name="Hu Y."/>
        </authorList>
    </citation>
    <scope>NUCLEOTIDE SEQUENCE</scope>
    <source>
        <strain evidence="2">IB182363</strain>
    </source>
</reference>
<dbReference type="EMBL" id="JACXJA010000054">
    <property type="protein sequence ID" value="MBD2866217.1"/>
    <property type="molecule type" value="Genomic_DNA"/>
</dbReference>
<dbReference type="PROSITE" id="PS52050">
    <property type="entry name" value="WYL"/>
    <property type="match status" value="1"/>
</dbReference>